<comment type="caution">
    <text evidence="1">The sequence shown here is derived from an EMBL/GenBank/DDBJ whole genome shotgun (WGS) entry which is preliminary data.</text>
</comment>
<organism evidence="1 2">
    <name type="scientific">Melipona bicolor</name>
    <dbReference type="NCBI Taxonomy" id="60889"/>
    <lineage>
        <taxon>Eukaryota</taxon>
        <taxon>Metazoa</taxon>
        <taxon>Ecdysozoa</taxon>
        <taxon>Arthropoda</taxon>
        <taxon>Hexapoda</taxon>
        <taxon>Insecta</taxon>
        <taxon>Pterygota</taxon>
        <taxon>Neoptera</taxon>
        <taxon>Endopterygota</taxon>
        <taxon>Hymenoptera</taxon>
        <taxon>Apocrita</taxon>
        <taxon>Aculeata</taxon>
        <taxon>Apoidea</taxon>
        <taxon>Anthophila</taxon>
        <taxon>Apidae</taxon>
        <taxon>Melipona</taxon>
    </lineage>
</organism>
<proteinExistence type="predicted"/>
<dbReference type="AlphaFoldDB" id="A0AA40KJ27"/>
<dbReference type="EMBL" id="JAHYIQ010000023">
    <property type="protein sequence ID" value="KAK1122268.1"/>
    <property type="molecule type" value="Genomic_DNA"/>
</dbReference>
<dbReference type="Proteomes" id="UP001177670">
    <property type="component" value="Unassembled WGS sequence"/>
</dbReference>
<name>A0AA40KJ27_9HYME</name>
<keyword evidence="2" id="KW-1185">Reference proteome</keyword>
<protein>
    <submittedName>
        <fullName evidence="1">Uncharacterized protein</fullName>
    </submittedName>
</protein>
<sequence>MQFERVAKETESGNGWKEKDRVFQQKITRNATYENETIVPNLPAWNSSIVADDDETAENVPSTEREKDLEAASSLRLSSGARLVAFACWPGSSATKSQRETLCGSGFADRMVFSNKVRFPGFEAPEKEAAPDFVGVAKITAPGIGRSGRTRPATCKWPRLSSPSLVYRRRCERLVPRLQGSLGKRGTAVGERLEWSPRWSRGCGSKRRSTRLNDKKTTARGIVGRSMVHSAELKSSRTSSRRV</sequence>
<reference evidence="1" key="1">
    <citation type="submission" date="2021-10" db="EMBL/GenBank/DDBJ databases">
        <title>Melipona bicolor Genome sequencing and assembly.</title>
        <authorList>
            <person name="Araujo N.S."/>
            <person name="Arias M.C."/>
        </authorList>
    </citation>
    <scope>NUCLEOTIDE SEQUENCE</scope>
    <source>
        <strain evidence="1">USP_2M_L1-L4_2017</strain>
        <tissue evidence="1">Whole body</tissue>
    </source>
</reference>
<gene>
    <name evidence="1" type="ORF">K0M31_009491</name>
</gene>
<accession>A0AA40KJ27</accession>
<evidence type="ECO:0000313" key="2">
    <source>
        <dbReference type="Proteomes" id="UP001177670"/>
    </source>
</evidence>
<evidence type="ECO:0000313" key="1">
    <source>
        <dbReference type="EMBL" id="KAK1122268.1"/>
    </source>
</evidence>